<comment type="caution">
    <text evidence="2">The sequence shown here is derived from an EMBL/GenBank/DDBJ whole genome shotgun (WGS) entry which is preliminary data.</text>
</comment>
<name>A0AAW1VX85_RUBAR</name>
<feature type="region of interest" description="Disordered" evidence="1">
    <location>
        <begin position="1"/>
        <end position="21"/>
    </location>
</feature>
<evidence type="ECO:0000256" key="1">
    <source>
        <dbReference type="SAM" id="MobiDB-lite"/>
    </source>
</evidence>
<dbReference type="EMBL" id="JBEDUW010000007">
    <property type="protein sequence ID" value="KAK9912089.1"/>
    <property type="molecule type" value="Genomic_DNA"/>
</dbReference>
<dbReference type="Proteomes" id="UP001457282">
    <property type="component" value="Unassembled WGS sequence"/>
</dbReference>
<evidence type="ECO:0000313" key="2">
    <source>
        <dbReference type="EMBL" id="KAK9912089.1"/>
    </source>
</evidence>
<organism evidence="2 3">
    <name type="scientific">Rubus argutus</name>
    <name type="common">Southern blackberry</name>
    <dbReference type="NCBI Taxonomy" id="59490"/>
    <lineage>
        <taxon>Eukaryota</taxon>
        <taxon>Viridiplantae</taxon>
        <taxon>Streptophyta</taxon>
        <taxon>Embryophyta</taxon>
        <taxon>Tracheophyta</taxon>
        <taxon>Spermatophyta</taxon>
        <taxon>Magnoliopsida</taxon>
        <taxon>eudicotyledons</taxon>
        <taxon>Gunneridae</taxon>
        <taxon>Pentapetalae</taxon>
        <taxon>rosids</taxon>
        <taxon>fabids</taxon>
        <taxon>Rosales</taxon>
        <taxon>Rosaceae</taxon>
        <taxon>Rosoideae</taxon>
        <taxon>Rosoideae incertae sedis</taxon>
        <taxon>Rubus</taxon>
    </lineage>
</organism>
<sequence>MPTPHQTQVSSKLPIPSLMQSAPSPLFAEPLFPKPRRSSKSTASQILSLITEAVAAVPYPPTRAKPSIQFGPISDSPSKTASSLALRLCRCSPIRRSCCPCSSAVSTHIDDATVCNSSCAHSR</sequence>
<evidence type="ECO:0000313" key="3">
    <source>
        <dbReference type="Proteomes" id="UP001457282"/>
    </source>
</evidence>
<keyword evidence="3" id="KW-1185">Reference proteome</keyword>
<dbReference type="AlphaFoldDB" id="A0AAW1VX85"/>
<accession>A0AAW1VX85</accession>
<protein>
    <submittedName>
        <fullName evidence="2">Uncharacterized protein</fullName>
    </submittedName>
</protein>
<gene>
    <name evidence="2" type="ORF">M0R45_035964</name>
</gene>
<feature type="compositionally biased region" description="Polar residues" evidence="1">
    <location>
        <begin position="1"/>
        <end position="11"/>
    </location>
</feature>
<proteinExistence type="predicted"/>
<reference evidence="2 3" key="1">
    <citation type="journal article" date="2023" name="G3 (Bethesda)">
        <title>A chromosome-length genome assembly and annotation of blackberry (Rubus argutus, cv. 'Hillquist').</title>
        <authorList>
            <person name="Bruna T."/>
            <person name="Aryal R."/>
            <person name="Dudchenko O."/>
            <person name="Sargent D.J."/>
            <person name="Mead D."/>
            <person name="Buti M."/>
            <person name="Cavallini A."/>
            <person name="Hytonen T."/>
            <person name="Andres J."/>
            <person name="Pham M."/>
            <person name="Weisz D."/>
            <person name="Mascagni F."/>
            <person name="Usai G."/>
            <person name="Natali L."/>
            <person name="Bassil N."/>
            <person name="Fernandez G.E."/>
            <person name="Lomsadze A."/>
            <person name="Armour M."/>
            <person name="Olukolu B."/>
            <person name="Poorten T."/>
            <person name="Britton C."/>
            <person name="Davik J."/>
            <person name="Ashrafi H."/>
            <person name="Aiden E.L."/>
            <person name="Borodovsky M."/>
            <person name="Worthington M."/>
        </authorList>
    </citation>
    <scope>NUCLEOTIDE SEQUENCE [LARGE SCALE GENOMIC DNA]</scope>
    <source>
        <strain evidence="2">PI 553951</strain>
    </source>
</reference>